<accession>A0A445C751</accession>
<comment type="caution">
    <text evidence="9">The sequence shown here is derived from an EMBL/GenBank/DDBJ whole genome shotgun (WGS) entry which is preliminary data.</text>
</comment>
<keyword evidence="10" id="KW-1185">Reference proteome</keyword>
<feature type="domain" description="SWIM-type" evidence="8">
    <location>
        <begin position="93"/>
        <end position="141"/>
    </location>
</feature>
<evidence type="ECO:0000256" key="6">
    <source>
        <dbReference type="RuleBase" id="RU367018"/>
    </source>
</evidence>
<sequence>MSRCEKLHLVLGKLLHSQHNLRDFVEQFMHCISQMRSREAHSDLLSMSLLHDLERSATNKLTRNIFFLFRPMLSQACTLKACTCTCTPSCEVYIVSRSGKPHKEWQVFHCHGSSIFKCSCLRIESLGISCDHIVAVLVHIELTNIPNSLILHRWSKKARPKVKAFVEKGPFCWNSMITYRNWVLNDLYREMCVLSCGNEAELVDMTDKIHWKILRLKEKKDCGNLEGWNDVKKSPKLEGCIRDPQMAQHAKGQTKGRKPHISERRQEVQILSPNRP</sequence>
<proteinExistence type="inferred from homology"/>
<gene>
    <name evidence="9" type="ORF">Ahy_A07g032573</name>
</gene>
<feature type="region of interest" description="Disordered" evidence="7">
    <location>
        <begin position="242"/>
        <end position="276"/>
    </location>
</feature>
<evidence type="ECO:0000256" key="3">
    <source>
        <dbReference type="ARBA" id="ARBA00022771"/>
    </source>
</evidence>
<organism evidence="9 10">
    <name type="scientific">Arachis hypogaea</name>
    <name type="common">Peanut</name>
    <dbReference type="NCBI Taxonomy" id="3818"/>
    <lineage>
        <taxon>Eukaryota</taxon>
        <taxon>Viridiplantae</taxon>
        <taxon>Streptophyta</taxon>
        <taxon>Embryophyta</taxon>
        <taxon>Tracheophyta</taxon>
        <taxon>Spermatophyta</taxon>
        <taxon>Magnoliopsida</taxon>
        <taxon>eudicotyledons</taxon>
        <taxon>Gunneridae</taxon>
        <taxon>Pentapetalae</taxon>
        <taxon>rosids</taxon>
        <taxon>fabids</taxon>
        <taxon>Fabales</taxon>
        <taxon>Fabaceae</taxon>
        <taxon>Papilionoideae</taxon>
        <taxon>50 kb inversion clade</taxon>
        <taxon>dalbergioids sensu lato</taxon>
        <taxon>Dalbergieae</taxon>
        <taxon>Pterocarpus clade</taxon>
        <taxon>Arachis</taxon>
    </lineage>
</organism>
<dbReference type="AlphaFoldDB" id="A0A445C751"/>
<dbReference type="EMBL" id="SDMP01000007">
    <property type="protein sequence ID" value="RYR46764.1"/>
    <property type="molecule type" value="Genomic_DNA"/>
</dbReference>
<comment type="similarity">
    <text evidence="1 6">Belongs to the FHY3/FAR1 family.</text>
</comment>
<keyword evidence="2 6" id="KW-0479">Metal-binding</keyword>
<evidence type="ECO:0000313" key="10">
    <source>
        <dbReference type="Proteomes" id="UP000289738"/>
    </source>
</evidence>
<keyword evidence="4 6" id="KW-0862">Zinc</keyword>
<reference evidence="9 10" key="1">
    <citation type="submission" date="2019-01" db="EMBL/GenBank/DDBJ databases">
        <title>Sequencing of cultivated peanut Arachis hypogaea provides insights into genome evolution and oil improvement.</title>
        <authorList>
            <person name="Chen X."/>
        </authorList>
    </citation>
    <scope>NUCLEOTIDE SEQUENCE [LARGE SCALE GENOMIC DNA]</scope>
    <source>
        <strain evidence="10">cv. Fuhuasheng</strain>
        <tissue evidence="9">Leaves</tissue>
    </source>
</reference>
<protein>
    <recommendedName>
        <fullName evidence="6">Protein FAR1-RELATED SEQUENCE</fullName>
    </recommendedName>
</protein>
<dbReference type="PANTHER" id="PTHR31669:SF292">
    <property type="entry name" value="OS02G0262500 PROTEIN"/>
    <property type="match status" value="1"/>
</dbReference>
<evidence type="ECO:0000259" key="8">
    <source>
        <dbReference type="PROSITE" id="PS50966"/>
    </source>
</evidence>
<evidence type="ECO:0000256" key="4">
    <source>
        <dbReference type="ARBA" id="ARBA00022833"/>
    </source>
</evidence>
<comment type="function">
    <text evidence="6">Putative transcription activator involved in regulating light control of development.</text>
</comment>
<dbReference type="Proteomes" id="UP000289738">
    <property type="component" value="Chromosome A07"/>
</dbReference>
<comment type="subcellular location">
    <subcellularLocation>
        <location evidence="6">Nucleus</location>
    </subcellularLocation>
</comment>
<dbReference type="GO" id="GO:0006355">
    <property type="term" value="P:regulation of DNA-templated transcription"/>
    <property type="evidence" value="ECO:0007669"/>
    <property type="project" value="UniProtKB-UniRule"/>
</dbReference>
<evidence type="ECO:0000256" key="7">
    <source>
        <dbReference type="SAM" id="MobiDB-lite"/>
    </source>
</evidence>
<dbReference type="PROSITE" id="PS50966">
    <property type="entry name" value="ZF_SWIM"/>
    <property type="match status" value="1"/>
</dbReference>
<keyword evidence="3 5" id="KW-0863">Zinc-finger</keyword>
<evidence type="ECO:0000256" key="2">
    <source>
        <dbReference type="ARBA" id="ARBA00022723"/>
    </source>
</evidence>
<dbReference type="InterPro" id="IPR007527">
    <property type="entry name" value="Znf_SWIM"/>
</dbReference>
<evidence type="ECO:0000313" key="9">
    <source>
        <dbReference type="EMBL" id="RYR46764.1"/>
    </source>
</evidence>
<dbReference type="GO" id="GO:0008270">
    <property type="term" value="F:zinc ion binding"/>
    <property type="evidence" value="ECO:0007669"/>
    <property type="project" value="UniProtKB-UniRule"/>
</dbReference>
<evidence type="ECO:0000256" key="5">
    <source>
        <dbReference type="PROSITE-ProRule" id="PRU00325"/>
    </source>
</evidence>
<dbReference type="PANTHER" id="PTHR31669">
    <property type="entry name" value="PROTEIN FAR1-RELATED SEQUENCE 10-RELATED"/>
    <property type="match status" value="1"/>
</dbReference>
<dbReference type="InterPro" id="IPR031052">
    <property type="entry name" value="FHY3/FAR1"/>
</dbReference>
<dbReference type="SMART" id="SM00575">
    <property type="entry name" value="ZnF_PMZ"/>
    <property type="match status" value="1"/>
</dbReference>
<dbReference type="InterPro" id="IPR006564">
    <property type="entry name" value="Znf_PMZ"/>
</dbReference>
<keyword evidence="6" id="KW-0539">Nucleus</keyword>
<evidence type="ECO:0000256" key="1">
    <source>
        <dbReference type="ARBA" id="ARBA00005889"/>
    </source>
</evidence>
<name>A0A445C751_ARAHY</name>
<dbReference type="GO" id="GO:0005634">
    <property type="term" value="C:nucleus"/>
    <property type="evidence" value="ECO:0007669"/>
    <property type="project" value="UniProtKB-SubCell"/>
</dbReference>